<protein>
    <recommendedName>
        <fullName evidence="6">FAD-binding domain-containing protein</fullName>
    </recommendedName>
</protein>
<dbReference type="PANTHER" id="PTHR13789">
    <property type="entry name" value="MONOOXYGENASE"/>
    <property type="match status" value="1"/>
</dbReference>
<dbReference type="InterPro" id="IPR002938">
    <property type="entry name" value="FAD-bd"/>
</dbReference>
<evidence type="ECO:0000256" key="2">
    <source>
        <dbReference type="ARBA" id="ARBA00022630"/>
    </source>
</evidence>
<sequence>MPPVELHVGIVGAGLGGLAAAIALKRGGAKVTILEATTELGEIGAGIQIFPNVSRYLIRWGVDEIIGDDLVEVDEVRTWGLNGEVVTRVDSKRVKRICGFPHYIARRDHFHAGLTESATRHGVNIIVGARVNSLEYSPDSVTVTTTKADSYRFDLLVGADGIRSFVRQQLFPKVTPRAPSKVAAYRGVLTREEILTKAPEAKSVLTNTMDMWTGLQSFVAADQEDSR</sequence>
<dbReference type="Proteomes" id="UP001345827">
    <property type="component" value="Unassembled WGS sequence"/>
</dbReference>
<keyword evidence="2" id="KW-0285">Flavoprotein</keyword>
<evidence type="ECO:0000313" key="8">
    <source>
        <dbReference type="Proteomes" id="UP001345827"/>
    </source>
</evidence>
<name>A0AAV9QEQ7_9PEZI</name>
<proteinExistence type="inferred from homology"/>
<dbReference type="Gene3D" id="3.50.50.60">
    <property type="entry name" value="FAD/NAD(P)-binding domain"/>
    <property type="match status" value="1"/>
</dbReference>
<evidence type="ECO:0000256" key="4">
    <source>
        <dbReference type="ARBA" id="ARBA00023002"/>
    </source>
</evidence>
<dbReference type="InterPro" id="IPR050493">
    <property type="entry name" value="FAD-dep_Monooxygenase_BioMet"/>
</dbReference>
<dbReference type="GO" id="GO:0071949">
    <property type="term" value="F:FAD binding"/>
    <property type="evidence" value="ECO:0007669"/>
    <property type="project" value="InterPro"/>
</dbReference>
<evidence type="ECO:0000256" key="5">
    <source>
        <dbReference type="ARBA" id="ARBA00023033"/>
    </source>
</evidence>
<feature type="domain" description="FAD-binding" evidence="6">
    <location>
        <begin position="6"/>
        <end position="173"/>
    </location>
</feature>
<keyword evidence="4" id="KW-0560">Oxidoreductase</keyword>
<dbReference type="Gene3D" id="3.30.9.30">
    <property type="match status" value="1"/>
</dbReference>
<evidence type="ECO:0000256" key="1">
    <source>
        <dbReference type="ARBA" id="ARBA00007992"/>
    </source>
</evidence>
<dbReference type="GO" id="GO:0004497">
    <property type="term" value="F:monooxygenase activity"/>
    <property type="evidence" value="ECO:0007669"/>
    <property type="project" value="UniProtKB-KW"/>
</dbReference>
<dbReference type="EMBL" id="JAXLQG010000005">
    <property type="protein sequence ID" value="KAK5540159.1"/>
    <property type="molecule type" value="Genomic_DNA"/>
</dbReference>
<dbReference type="AlphaFoldDB" id="A0AAV9QEQ7"/>
<gene>
    <name evidence="7" type="ORF">LTR25_003864</name>
</gene>
<evidence type="ECO:0000256" key="3">
    <source>
        <dbReference type="ARBA" id="ARBA00022827"/>
    </source>
</evidence>
<comment type="caution">
    <text evidence="7">The sequence shown here is derived from an EMBL/GenBank/DDBJ whole genome shotgun (WGS) entry which is preliminary data.</text>
</comment>
<dbReference type="Pfam" id="PF01494">
    <property type="entry name" value="FAD_binding_3"/>
    <property type="match status" value="1"/>
</dbReference>
<comment type="similarity">
    <text evidence="1">Belongs to the paxM FAD-dependent monooxygenase family.</text>
</comment>
<reference evidence="7 8" key="1">
    <citation type="submission" date="2023-06" db="EMBL/GenBank/DDBJ databases">
        <title>Black Yeasts Isolated from many extreme environments.</title>
        <authorList>
            <person name="Coleine C."/>
            <person name="Stajich J.E."/>
            <person name="Selbmann L."/>
        </authorList>
    </citation>
    <scope>NUCLEOTIDE SEQUENCE [LARGE SCALE GENOMIC DNA]</scope>
    <source>
        <strain evidence="7 8">CCFEE 5887</strain>
    </source>
</reference>
<dbReference type="PANTHER" id="PTHR13789:SF147">
    <property type="entry name" value="PUTATIVE (AFU_ORTHOLOGUE AFUA_2G01950)-RELATED"/>
    <property type="match status" value="1"/>
</dbReference>
<evidence type="ECO:0000313" key="7">
    <source>
        <dbReference type="EMBL" id="KAK5540159.1"/>
    </source>
</evidence>
<evidence type="ECO:0000259" key="6">
    <source>
        <dbReference type="Pfam" id="PF01494"/>
    </source>
</evidence>
<keyword evidence="5" id="KW-0503">Monooxygenase</keyword>
<keyword evidence="3" id="KW-0274">FAD</keyword>
<accession>A0AAV9QEQ7</accession>
<dbReference type="SUPFAM" id="SSF51905">
    <property type="entry name" value="FAD/NAD(P)-binding domain"/>
    <property type="match status" value="1"/>
</dbReference>
<keyword evidence="8" id="KW-1185">Reference proteome</keyword>
<dbReference type="InterPro" id="IPR036188">
    <property type="entry name" value="FAD/NAD-bd_sf"/>
</dbReference>
<organism evidence="7 8">
    <name type="scientific">Vermiconidia calcicola</name>
    <dbReference type="NCBI Taxonomy" id="1690605"/>
    <lineage>
        <taxon>Eukaryota</taxon>
        <taxon>Fungi</taxon>
        <taxon>Dikarya</taxon>
        <taxon>Ascomycota</taxon>
        <taxon>Pezizomycotina</taxon>
        <taxon>Dothideomycetes</taxon>
        <taxon>Dothideomycetidae</taxon>
        <taxon>Mycosphaerellales</taxon>
        <taxon>Extremaceae</taxon>
        <taxon>Vermiconidia</taxon>
    </lineage>
</organism>
<dbReference type="PRINTS" id="PR00420">
    <property type="entry name" value="RNGMNOXGNASE"/>
</dbReference>